<feature type="domain" description="LUD" evidence="2">
    <location>
        <begin position="53"/>
        <end position="236"/>
    </location>
</feature>
<evidence type="ECO:0000313" key="4">
    <source>
        <dbReference type="Proteomes" id="UP000193006"/>
    </source>
</evidence>
<dbReference type="HAMAP" id="MF_02104">
    <property type="entry name" value="LutC"/>
    <property type="match status" value="1"/>
</dbReference>
<dbReference type="Proteomes" id="UP000193006">
    <property type="component" value="Chromosome"/>
</dbReference>
<dbReference type="RefSeq" id="WP_066155708.1">
    <property type="nucleotide sequence ID" value="NZ_CP020814.1"/>
</dbReference>
<dbReference type="EMBL" id="CP020814">
    <property type="protein sequence ID" value="ARK29234.1"/>
    <property type="molecule type" value="Genomic_DNA"/>
</dbReference>
<dbReference type="SUPFAM" id="SSF100950">
    <property type="entry name" value="NagB/RpiA/CoA transferase-like"/>
    <property type="match status" value="1"/>
</dbReference>
<protein>
    <recommendedName>
        <fullName evidence="1">Lactate utilization protein C</fullName>
    </recommendedName>
</protein>
<comment type="function">
    <text evidence="1">Is involved in L-lactate degradation and allows cells to grow with lactate as the sole carbon source.</text>
</comment>
<dbReference type="InterPro" id="IPR024185">
    <property type="entry name" value="FTHF_cligase-like_sf"/>
</dbReference>
<dbReference type="GO" id="GO:0006089">
    <property type="term" value="P:lactate metabolic process"/>
    <property type="evidence" value="ECO:0007669"/>
    <property type="project" value="UniProtKB-UniRule"/>
</dbReference>
<dbReference type="STRING" id="199441.BkAM31D_04825"/>
<sequence>MTTKGTVHNQESFLNNIAKSLGRERRKQVSRPTWKKQPQYNVFKGETQDQLVERLREQCDRIHTSFQKTTMNELPRVLENVISLFDGEKIINWKDERFTQFGLDELFESLNREGKQIHTWDPARGEENVVQAEQADIGITFSDMTLAESGTVVLLSNSDKGRSVSLLPTSYIAIIPKSTIVPRMTQAAKHLHDLAQQEGRFPSCVNFISGPSNSADIEMNLVVGVHGPIRACYIIVEDK</sequence>
<dbReference type="Pfam" id="PF02589">
    <property type="entry name" value="LUD_dom"/>
    <property type="match status" value="1"/>
</dbReference>
<dbReference type="InterPro" id="IPR022823">
    <property type="entry name" value="LutC"/>
</dbReference>
<evidence type="ECO:0000313" key="3">
    <source>
        <dbReference type="EMBL" id="ARK29234.1"/>
    </source>
</evidence>
<accession>A0A1X9M976</accession>
<dbReference type="PANTHER" id="PTHR43682:SF1">
    <property type="entry name" value="LACTATE UTILIZATION PROTEIN C"/>
    <property type="match status" value="1"/>
</dbReference>
<evidence type="ECO:0000259" key="2">
    <source>
        <dbReference type="Pfam" id="PF02589"/>
    </source>
</evidence>
<organism evidence="3 4">
    <name type="scientific">Halalkalibacter krulwichiae</name>
    <dbReference type="NCBI Taxonomy" id="199441"/>
    <lineage>
        <taxon>Bacteria</taxon>
        <taxon>Bacillati</taxon>
        <taxon>Bacillota</taxon>
        <taxon>Bacilli</taxon>
        <taxon>Bacillales</taxon>
        <taxon>Bacillaceae</taxon>
        <taxon>Halalkalibacter</taxon>
    </lineage>
</organism>
<dbReference type="AlphaFoldDB" id="A0A1X9M976"/>
<dbReference type="Gene3D" id="3.40.50.10420">
    <property type="entry name" value="NagB/RpiA/CoA transferase-like"/>
    <property type="match status" value="1"/>
</dbReference>
<dbReference type="PANTHER" id="PTHR43682">
    <property type="entry name" value="LACTATE UTILIZATION PROTEIN C"/>
    <property type="match status" value="1"/>
</dbReference>
<evidence type="ECO:0000256" key="1">
    <source>
        <dbReference type="HAMAP-Rule" id="MF_02104"/>
    </source>
</evidence>
<comment type="similarity">
    <text evidence="1">Belongs to the LutC/YkgG family.</text>
</comment>
<proteinExistence type="inferred from homology"/>
<dbReference type="KEGG" id="bkw:BkAM31D_04825"/>
<gene>
    <name evidence="1 3" type="primary">lutC</name>
    <name evidence="3" type="ORF">BkAM31D_04825</name>
</gene>
<dbReference type="InterPro" id="IPR037171">
    <property type="entry name" value="NagB/RpiA_transferase-like"/>
</dbReference>
<dbReference type="InterPro" id="IPR003741">
    <property type="entry name" value="LUD_dom"/>
</dbReference>
<keyword evidence="4" id="KW-1185">Reference proteome</keyword>
<reference evidence="3 4" key="1">
    <citation type="submission" date="2017-04" db="EMBL/GenBank/DDBJ databases">
        <title>Bacillus krulwichiae AM31D Genome sequencing and assembly.</title>
        <authorList>
            <person name="Krulwich T.A."/>
            <person name="Anastor L."/>
            <person name="Ehrlich R."/>
            <person name="Ehrlich G.D."/>
            <person name="Janto B."/>
        </authorList>
    </citation>
    <scope>NUCLEOTIDE SEQUENCE [LARGE SCALE GENOMIC DNA]</scope>
    <source>
        <strain evidence="3 4">AM31D</strain>
    </source>
</reference>
<name>A0A1X9M976_9BACI</name>